<dbReference type="PANTHER" id="PTHR31291">
    <property type="entry name" value="ALPHA-KETOGLUTARATE-DEPENDENT DIOXYGENASE FTO"/>
    <property type="match status" value="1"/>
</dbReference>
<evidence type="ECO:0000256" key="11">
    <source>
        <dbReference type="ARBA" id="ARBA00023242"/>
    </source>
</evidence>
<evidence type="ECO:0000256" key="4">
    <source>
        <dbReference type="ARBA" id="ARBA00012931"/>
    </source>
</evidence>
<dbReference type="GO" id="GO:0005737">
    <property type="term" value="C:cytoplasm"/>
    <property type="evidence" value="ECO:0007669"/>
    <property type="project" value="UniProtKB-SubCell"/>
</dbReference>
<dbReference type="InterPro" id="IPR024367">
    <property type="entry name" value="FTO_cat_dom"/>
</dbReference>
<dbReference type="GO" id="GO:1990931">
    <property type="term" value="F:mRNA N6-methyladenosine dioxygenase activity"/>
    <property type="evidence" value="ECO:0007669"/>
    <property type="project" value="UniProtKB-EC"/>
</dbReference>
<organism evidence="25 26">
    <name type="scientific">Cyclostephanos tholiformis</name>
    <dbReference type="NCBI Taxonomy" id="382380"/>
    <lineage>
        <taxon>Eukaryota</taxon>
        <taxon>Sar</taxon>
        <taxon>Stramenopiles</taxon>
        <taxon>Ochrophyta</taxon>
        <taxon>Bacillariophyta</taxon>
        <taxon>Coscinodiscophyceae</taxon>
        <taxon>Thalassiosirophycidae</taxon>
        <taxon>Stephanodiscales</taxon>
        <taxon>Stephanodiscaceae</taxon>
        <taxon>Cyclostephanos</taxon>
    </lineage>
</organism>
<gene>
    <name evidence="25" type="ORF">ACHAXA_000658</name>
</gene>
<evidence type="ECO:0000256" key="20">
    <source>
        <dbReference type="ARBA" id="ARBA00048582"/>
    </source>
</evidence>
<keyword evidence="9" id="KW-0560">Oxidoreductase</keyword>
<dbReference type="InterPro" id="IPR037151">
    <property type="entry name" value="AlkB-like_sf"/>
</dbReference>
<evidence type="ECO:0000256" key="5">
    <source>
        <dbReference type="ARBA" id="ARBA00013477"/>
    </source>
</evidence>
<evidence type="ECO:0000256" key="3">
    <source>
        <dbReference type="ARBA" id="ARBA00006264"/>
    </source>
</evidence>
<comment type="subunit">
    <text evidence="17">Monomer. May also exist as homodimer.</text>
</comment>
<comment type="subcellular location">
    <subcellularLocation>
        <location evidence="2">Cytoplasm</location>
    </subcellularLocation>
    <subcellularLocation>
        <location evidence="1">Nucleus speckle</location>
    </subcellularLocation>
</comment>
<keyword evidence="8" id="KW-0223">Dioxygenase</keyword>
<dbReference type="GO" id="GO:0016607">
    <property type="term" value="C:nuclear speck"/>
    <property type="evidence" value="ECO:0007669"/>
    <property type="project" value="UniProtKB-SubCell"/>
</dbReference>
<evidence type="ECO:0000256" key="1">
    <source>
        <dbReference type="ARBA" id="ARBA00004324"/>
    </source>
</evidence>
<dbReference type="InterPro" id="IPR038413">
    <property type="entry name" value="FTO_C_sf"/>
</dbReference>
<dbReference type="EMBL" id="JALLPB020000071">
    <property type="protein sequence ID" value="KAL3822218.1"/>
    <property type="molecule type" value="Genomic_DNA"/>
</dbReference>
<keyword evidence="10" id="KW-0408">Iron</keyword>
<dbReference type="GO" id="GO:0046872">
    <property type="term" value="F:metal ion binding"/>
    <property type="evidence" value="ECO:0007669"/>
    <property type="project" value="UniProtKB-KW"/>
</dbReference>
<evidence type="ECO:0000259" key="24">
    <source>
        <dbReference type="SMART" id="SM01223"/>
    </source>
</evidence>
<reference evidence="25 26" key="1">
    <citation type="submission" date="2024-10" db="EMBL/GenBank/DDBJ databases">
        <title>Updated reference genomes for cyclostephanoid diatoms.</title>
        <authorList>
            <person name="Roberts W.R."/>
            <person name="Alverson A.J."/>
        </authorList>
    </citation>
    <scope>NUCLEOTIDE SEQUENCE [LARGE SCALE GENOMIC DNA]</scope>
    <source>
        <strain evidence="25 26">AJA228-03</strain>
    </source>
</reference>
<dbReference type="AlphaFoldDB" id="A0ABD3SCG6"/>
<evidence type="ECO:0000313" key="25">
    <source>
        <dbReference type="EMBL" id="KAL3822218.1"/>
    </source>
</evidence>
<comment type="catalytic activity">
    <reaction evidence="18">
        <text>an N(1)-methyladenosine in tRNA + 2-oxoglutarate + O2 = an adenosine in tRNA + formaldehyde + succinate + CO2</text>
        <dbReference type="Rhea" id="RHEA:54576"/>
        <dbReference type="Rhea" id="RHEA-COMP:10242"/>
        <dbReference type="Rhea" id="RHEA-COMP:12312"/>
        <dbReference type="ChEBI" id="CHEBI:15379"/>
        <dbReference type="ChEBI" id="CHEBI:16526"/>
        <dbReference type="ChEBI" id="CHEBI:16810"/>
        <dbReference type="ChEBI" id="CHEBI:16842"/>
        <dbReference type="ChEBI" id="CHEBI:30031"/>
        <dbReference type="ChEBI" id="CHEBI:74411"/>
        <dbReference type="ChEBI" id="CHEBI:74491"/>
    </reaction>
</comment>
<protein>
    <recommendedName>
        <fullName evidence="5">Alpha-ketoglutarate-dependent dioxygenase FTO</fullName>
        <ecNumber evidence="4">1.14.11.53</ecNumber>
    </recommendedName>
    <alternativeName>
        <fullName evidence="12">U6 small nuclear RNA (2'-O-methyladenosine-N(6)-)-demethylase FTO</fullName>
    </alternativeName>
    <alternativeName>
        <fullName evidence="13">U6 small nuclear RNA N(6)-methyladenosine-demethylase FTO</fullName>
    </alternativeName>
    <alternativeName>
        <fullName evidence="15">mRNA (2'-O-methyladenosine-N(6)-)-demethylase FTO</fullName>
    </alternativeName>
    <alternativeName>
        <fullName evidence="16">mRNA N(6)-methyladenosine demethylase FTO</fullName>
    </alternativeName>
    <alternativeName>
        <fullName evidence="14">tRNA N1-methyl adenine demethylase FTO</fullName>
    </alternativeName>
</protein>
<keyword evidence="6" id="KW-0963">Cytoplasm</keyword>
<dbReference type="Proteomes" id="UP001530377">
    <property type="component" value="Unassembled WGS sequence"/>
</dbReference>
<feature type="region of interest" description="Disordered" evidence="23">
    <location>
        <begin position="56"/>
        <end position="75"/>
    </location>
</feature>
<evidence type="ECO:0000256" key="15">
    <source>
        <dbReference type="ARBA" id="ARBA00032169"/>
    </source>
</evidence>
<dbReference type="Gene3D" id="2.60.120.590">
    <property type="entry name" value="Alpha-ketoglutarate-dependent dioxygenase AlkB-like"/>
    <property type="match status" value="1"/>
</dbReference>
<evidence type="ECO:0000256" key="8">
    <source>
        <dbReference type="ARBA" id="ARBA00022964"/>
    </source>
</evidence>
<comment type="similarity">
    <text evidence="3">Belongs to the fto family.</text>
</comment>
<comment type="catalytic activity">
    <reaction evidence="21">
        <text>N(6)-methyladenosine in U6 snRNA + 2-oxoglutarate + O2 = adenosine in U6 snRNA + formaldehyde + succinate + CO2</text>
        <dbReference type="Rhea" id="RHEA:57900"/>
        <dbReference type="Rhea" id="RHEA-COMP:13573"/>
        <dbReference type="Rhea" id="RHEA-COMP:13574"/>
        <dbReference type="ChEBI" id="CHEBI:15379"/>
        <dbReference type="ChEBI" id="CHEBI:16526"/>
        <dbReference type="ChEBI" id="CHEBI:16810"/>
        <dbReference type="ChEBI" id="CHEBI:16842"/>
        <dbReference type="ChEBI" id="CHEBI:30031"/>
        <dbReference type="ChEBI" id="CHEBI:74411"/>
        <dbReference type="ChEBI" id="CHEBI:74449"/>
    </reaction>
</comment>
<evidence type="ECO:0000256" key="22">
    <source>
        <dbReference type="ARBA" id="ARBA00049565"/>
    </source>
</evidence>
<dbReference type="EC" id="1.14.11.53" evidence="4"/>
<dbReference type="Gene3D" id="1.20.58.1470">
    <property type="entry name" value="FTO C-terminal domain"/>
    <property type="match status" value="1"/>
</dbReference>
<sequence>MDDGGLYLHDVVRPGGKRCARTIVSRTLVGDPGSTYRYLGLRLFSHPWVDVDDDGDAIPTKRTTGGGGGGSTLRDLGYPPDTVSSLLSMGIANSYLVVRTNNALDEHVAHRVVPRGLVGSAEFNLTLVNKMEPDASGARREKDYGMGKVSVGWHRDSGLKDYSSIAVYQTLKGTTSNPTTKKSKTEITTKYGDGISSSSSWGVALRAMDGGSGGPLLNIPPLLVPLPSGSVYYMLDDFNHNHEHAVISPSIKGDEVTTIRYSSTHRVAREGRGTWQYIREKARSIMSKSDIPSSSSRKERETFISYVRGQQNLMTEIEFEWLRQWFVQGQRHASLHPYWHRPIRFLCDVYCNLERAMSDILDLLSRSAGSTERPPGVVTEDLFDVLIESFVERSALRSSWSERYRDPIYAEIPKEERPFPCPCLDREGRCDGERGQLSEDLNYLVSQLRQWRSEFVLFVKEKSCNQQGGDHHGKIMLGAKKLIGHGKLSKSVGSLTKKELKNRASNWERLKANLRK</sequence>
<evidence type="ECO:0000256" key="17">
    <source>
        <dbReference type="ARBA" id="ARBA00046452"/>
    </source>
</evidence>
<comment type="catalytic activity">
    <reaction evidence="19">
        <text>an N(6)-methyladenosine in mRNA + 2-oxoglutarate + O2 = an adenosine in mRNA + formaldehyde + succinate + CO2</text>
        <dbReference type="Rhea" id="RHEA:49520"/>
        <dbReference type="Rhea" id="RHEA-COMP:12414"/>
        <dbReference type="Rhea" id="RHEA-COMP:12417"/>
        <dbReference type="ChEBI" id="CHEBI:15379"/>
        <dbReference type="ChEBI" id="CHEBI:16526"/>
        <dbReference type="ChEBI" id="CHEBI:16810"/>
        <dbReference type="ChEBI" id="CHEBI:16842"/>
        <dbReference type="ChEBI" id="CHEBI:30031"/>
        <dbReference type="ChEBI" id="CHEBI:74411"/>
        <dbReference type="ChEBI" id="CHEBI:74449"/>
        <dbReference type="EC" id="1.14.11.53"/>
    </reaction>
</comment>
<evidence type="ECO:0000256" key="12">
    <source>
        <dbReference type="ARBA" id="ARBA00030404"/>
    </source>
</evidence>
<evidence type="ECO:0000313" key="26">
    <source>
        <dbReference type="Proteomes" id="UP001530377"/>
    </source>
</evidence>
<dbReference type="SMART" id="SM01223">
    <property type="entry name" value="FTO_NTD"/>
    <property type="match status" value="1"/>
</dbReference>
<evidence type="ECO:0000256" key="2">
    <source>
        <dbReference type="ARBA" id="ARBA00004496"/>
    </source>
</evidence>
<evidence type="ECO:0000256" key="16">
    <source>
        <dbReference type="ARBA" id="ARBA00032950"/>
    </source>
</evidence>
<dbReference type="InterPro" id="IPR024366">
    <property type="entry name" value="FTO_C"/>
</dbReference>
<keyword evidence="11" id="KW-0539">Nucleus</keyword>
<comment type="catalytic activity">
    <reaction evidence="22">
        <text>a 5'-end (N(7)-methyl 5'-triphosphoguanosine)-(N(6),2'-O-dimethyladenosine) in mRNA + 2-oxoglutarate + O2 = a 5'-end (N(7)-methyl 5'-triphosphoguanosine)-(2'-O-methyladenosine) in mRNA + formaldehyde + succinate + CO2</text>
        <dbReference type="Rhea" id="RHEA:57896"/>
        <dbReference type="Rhea" id="RHEA-COMP:11518"/>
        <dbReference type="Rhea" id="RHEA-COMP:11519"/>
        <dbReference type="ChEBI" id="CHEBI:15379"/>
        <dbReference type="ChEBI" id="CHEBI:16526"/>
        <dbReference type="ChEBI" id="CHEBI:16810"/>
        <dbReference type="ChEBI" id="CHEBI:16842"/>
        <dbReference type="ChEBI" id="CHEBI:30031"/>
        <dbReference type="ChEBI" id="CHEBI:85958"/>
        <dbReference type="ChEBI" id="CHEBI:85959"/>
    </reaction>
</comment>
<evidence type="ECO:0000256" key="19">
    <source>
        <dbReference type="ARBA" id="ARBA00048158"/>
    </source>
</evidence>
<evidence type="ECO:0000256" key="21">
    <source>
        <dbReference type="ARBA" id="ARBA00049056"/>
    </source>
</evidence>
<evidence type="ECO:0000256" key="10">
    <source>
        <dbReference type="ARBA" id="ARBA00023004"/>
    </source>
</evidence>
<feature type="domain" description="Alpha-ketoglutarate-dependent dioxygenase FTO catalytic" evidence="24">
    <location>
        <begin position="2"/>
        <end position="270"/>
    </location>
</feature>
<dbReference type="InterPro" id="IPR032868">
    <property type="entry name" value="FTO"/>
</dbReference>
<evidence type="ECO:0000256" key="13">
    <source>
        <dbReference type="ARBA" id="ARBA00030546"/>
    </source>
</evidence>
<keyword evidence="26" id="KW-1185">Reference proteome</keyword>
<comment type="catalytic activity">
    <reaction evidence="20">
        <text>a 5'-end (N(7)-methyl 5'-triphosphoguanosine)-(N(6),2'-O-dimethyladenosine) in U6 snRNA + 2-oxoglutarate + O2 = a 5'-end (N(7)-methyl 5'-triphosphoguanosine)-(2'-O-methyladenosine) in U6 snRNA + formaldehyde + succinate + CO2</text>
        <dbReference type="Rhea" id="RHEA:57904"/>
        <dbReference type="Rhea" id="RHEA-COMP:15030"/>
        <dbReference type="Rhea" id="RHEA-COMP:15031"/>
        <dbReference type="ChEBI" id="CHEBI:15379"/>
        <dbReference type="ChEBI" id="CHEBI:16526"/>
        <dbReference type="ChEBI" id="CHEBI:16810"/>
        <dbReference type="ChEBI" id="CHEBI:16842"/>
        <dbReference type="ChEBI" id="CHEBI:30031"/>
        <dbReference type="ChEBI" id="CHEBI:85958"/>
        <dbReference type="ChEBI" id="CHEBI:85959"/>
    </reaction>
</comment>
<dbReference type="Pfam" id="PF12933">
    <property type="entry name" value="FTO_NTD"/>
    <property type="match status" value="1"/>
</dbReference>
<evidence type="ECO:0000256" key="18">
    <source>
        <dbReference type="ARBA" id="ARBA00047457"/>
    </source>
</evidence>
<name>A0ABD3SCG6_9STRA</name>
<evidence type="ECO:0000256" key="9">
    <source>
        <dbReference type="ARBA" id="ARBA00023002"/>
    </source>
</evidence>
<evidence type="ECO:0000256" key="23">
    <source>
        <dbReference type="SAM" id="MobiDB-lite"/>
    </source>
</evidence>
<evidence type="ECO:0000256" key="14">
    <source>
        <dbReference type="ARBA" id="ARBA00030557"/>
    </source>
</evidence>
<proteinExistence type="inferred from homology"/>
<keyword evidence="7" id="KW-0479">Metal-binding</keyword>
<evidence type="ECO:0000256" key="7">
    <source>
        <dbReference type="ARBA" id="ARBA00022723"/>
    </source>
</evidence>
<dbReference type="Pfam" id="PF12934">
    <property type="entry name" value="FTO_CTD"/>
    <property type="match status" value="1"/>
</dbReference>
<evidence type="ECO:0000256" key="6">
    <source>
        <dbReference type="ARBA" id="ARBA00022490"/>
    </source>
</evidence>
<dbReference type="PANTHER" id="PTHR31291:SF2">
    <property type="entry name" value="ALPHA-KETOGLUTARATE-DEPENDENT DIOXYGENASE FTO"/>
    <property type="match status" value="1"/>
</dbReference>
<comment type="caution">
    <text evidence="25">The sequence shown here is derived from an EMBL/GenBank/DDBJ whole genome shotgun (WGS) entry which is preliminary data.</text>
</comment>
<accession>A0ABD3SCG6</accession>